<feature type="non-terminal residue" evidence="3">
    <location>
        <position position="1"/>
    </location>
</feature>
<reference evidence="3" key="1">
    <citation type="submission" date="2022-08" db="EMBL/GenBank/DDBJ databases">
        <authorList>
            <person name="Gutierrez-Valencia J."/>
        </authorList>
    </citation>
    <scope>NUCLEOTIDE SEQUENCE</scope>
</reference>
<dbReference type="Pfam" id="PF07734">
    <property type="entry name" value="FBA_1"/>
    <property type="match status" value="1"/>
</dbReference>
<dbReference type="SUPFAM" id="SSF81383">
    <property type="entry name" value="F-box domain"/>
    <property type="match status" value="1"/>
</dbReference>
<name>A0AAV0GPN4_9ROSI</name>
<evidence type="ECO:0000313" key="3">
    <source>
        <dbReference type="EMBL" id="CAI0374408.1"/>
    </source>
</evidence>
<feature type="domain" description="F-box" evidence="1">
    <location>
        <begin position="64"/>
        <end position="102"/>
    </location>
</feature>
<dbReference type="InterPro" id="IPR006527">
    <property type="entry name" value="F-box-assoc_dom_typ1"/>
</dbReference>
<evidence type="ECO:0000259" key="2">
    <source>
        <dbReference type="Pfam" id="PF07734"/>
    </source>
</evidence>
<dbReference type="PANTHER" id="PTHR31672:SF13">
    <property type="entry name" value="F-BOX PROTEIN CPR30-LIKE"/>
    <property type="match status" value="1"/>
</dbReference>
<evidence type="ECO:0000313" key="4">
    <source>
        <dbReference type="Proteomes" id="UP001154282"/>
    </source>
</evidence>
<gene>
    <name evidence="3" type="ORF">LITE_LOCUS184</name>
</gene>
<accession>A0AAV0GPN4</accession>
<comment type="caution">
    <text evidence="3">The sequence shown here is derived from an EMBL/GenBank/DDBJ whole genome shotgun (WGS) entry which is preliminary data.</text>
</comment>
<dbReference type="AlphaFoldDB" id="A0AAV0GPN4"/>
<dbReference type="PANTHER" id="PTHR31672">
    <property type="entry name" value="BNACNNG10540D PROTEIN"/>
    <property type="match status" value="1"/>
</dbReference>
<keyword evidence="4" id="KW-1185">Reference proteome</keyword>
<dbReference type="InterPro" id="IPR001810">
    <property type="entry name" value="F-box_dom"/>
</dbReference>
<dbReference type="InterPro" id="IPR036047">
    <property type="entry name" value="F-box-like_dom_sf"/>
</dbReference>
<proteinExistence type="predicted"/>
<dbReference type="InterPro" id="IPR050796">
    <property type="entry name" value="SCF_F-box_component"/>
</dbReference>
<dbReference type="Proteomes" id="UP001154282">
    <property type="component" value="Unassembled WGS sequence"/>
</dbReference>
<feature type="domain" description="F-box associated beta-propeller type 1" evidence="2">
    <location>
        <begin position="156"/>
        <end position="418"/>
    </location>
</feature>
<evidence type="ECO:0000259" key="1">
    <source>
        <dbReference type="Pfam" id="PF00646"/>
    </source>
</evidence>
<sequence>IPHNTLHFYLSFPVKSLISPSIFFSYPSSPQNPIPRFPPLSARTEEGGEKMAEPPPTAVFLRSSRIPHDVVTDIFRQLPAEALLRFRALSKPICDLIDSYDFIQLHLSYSLRTKSHHSLILRDWHLYTVDFDSLGAAVDLDHPLSVGGGTEAVGSVNGLVALRNSERDLAIYNIATRKVRKLPVSEVEPPGGQHLRTGYVFYGFGYDSLNDDYKLVRMATFVGDENASDTYNYDYEVKVYSFRSNSWKKIMDVPFYIRFLHKPLHQVLHRRGYGVLVGSALHWVLPQRALLGLKNYIVSFDFVAEKFDEVPQPEYENKDLSYQVDVGVLEGNLCVMCNYEHVCVDLWVMKEYGVKESWSRLFSVQKIRNTTAFGFLRPLIYAKDGNELLLEVNDEKLFWYDSKTGKARSVRILDGPRSFGAVMYVGSLIPVEDPDEVERQRRLREDAEREKLRSENNNWG</sequence>
<dbReference type="NCBIfam" id="TIGR01640">
    <property type="entry name" value="F_box_assoc_1"/>
    <property type="match status" value="1"/>
</dbReference>
<dbReference type="EMBL" id="CAMGYJ010000002">
    <property type="protein sequence ID" value="CAI0374408.1"/>
    <property type="molecule type" value="Genomic_DNA"/>
</dbReference>
<organism evidence="3 4">
    <name type="scientific">Linum tenue</name>
    <dbReference type="NCBI Taxonomy" id="586396"/>
    <lineage>
        <taxon>Eukaryota</taxon>
        <taxon>Viridiplantae</taxon>
        <taxon>Streptophyta</taxon>
        <taxon>Embryophyta</taxon>
        <taxon>Tracheophyta</taxon>
        <taxon>Spermatophyta</taxon>
        <taxon>Magnoliopsida</taxon>
        <taxon>eudicotyledons</taxon>
        <taxon>Gunneridae</taxon>
        <taxon>Pentapetalae</taxon>
        <taxon>rosids</taxon>
        <taxon>fabids</taxon>
        <taxon>Malpighiales</taxon>
        <taxon>Linaceae</taxon>
        <taxon>Linum</taxon>
    </lineage>
</organism>
<dbReference type="Pfam" id="PF00646">
    <property type="entry name" value="F-box"/>
    <property type="match status" value="1"/>
</dbReference>
<evidence type="ECO:0008006" key="5">
    <source>
        <dbReference type="Google" id="ProtNLM"/>
    </source>
</evidence>
<dbReference type="InterPro" id="IPR017451">
    <property type="entry name" value="F-box-assoc_interact_dom"/>
</dbReference>
<protein>
    <recommendedName>
        <fullName evidence="5">F-box domain-containing protein</fullName>
    </recommendedName>
</protein>